<reference evidence="2" key="1">
    <citation type="submission" date="2021-05" db="EMBL/GenBank/DDBJ databases">
        <authorList>
            <person name="Alioto T."/>
            <person name="Alioto T."/>
            <person name="Gomez Garrido J."/>
        </authorList>
    </citation>
    <scope>NUCLEOTIDE SEQUENCE</scope>
</reference>
<evidence type="ECO:0000313" key="2">
    <source>
        <dbReference type="EMBL" id="CAG6779285.1"/>
    </source>
</evidence>
<dbReference type="EMBL" id="HBUF01613528">
    <property type="protein sequence ID" value="CAG6779285.1"/>
    <property type="molecule type" value="Transcribed_RNA"/>
</dbReference>
<organism evidence="2">
    <name type="scientific">Cacopsylla melanoneura</name>
    <dbReference type="NCBI Taxonomy" id="428564"/>
    <lineage>
        <taxon>Eukaryota</taxon>
        <taxon>Metazoa</taxon>
        <taxon>Ecdysozoa</taxon>
        <taxon>Arthropoda</taxon>
        <taxon>Hexapoda</taxon>
        <taxon>Insecta</taxon>
        <taxon>Pterygota</taxon>
        <taxon>Neoptera</taxon>
        <taxon>Paraneoptera</taxon>
        <taxon>Hemiptera</taxon>
        <taxon>Sternorrhyncha</taxon>
        <taxon>Psylloidea</taxon>
        <taxon>Psyllidae</taxon>
        <taxon>Psyllinae</taxon>
        <taxon>Cacopsylla</taxon>
    </lineage>
</organism>
<dbReference type="AlphaFoldDB" id="A0A8D9B705"/>
<feature type="compositionally biased region" description="Polar residues" evidence="1">
    <location>
        <begin position="21"/>
        <end position="60"/>
    </location>
</feature>
<protein>
    <submittedName>
        <fullName evidence="2">Uncharacterized protein</fullName>
    </submittedName>
</protein>
<evidence type="ECO:0000256" key="1">
    <source>
        <dbReference type="SAM" id="MobiDB-lite"/>
    </source>
</evidence>
<feature type="region of interest" description="Disordered" evidence="1">
    <location>
        <begin position="21"/>
        <end position="87"/>
    </location>
</feature>
<accession>A0A8D9B705</accession>
<proteinExistence type="predicted"/>
<name>A0A8D9B705_9HEMI</name>
<sequence length="131" mass="14739">MPLTEKLSNMCENIRNTLYTKRQNNPTTPNPHTRSAASSNNQSCFKVYVNNSSGFKPTTPQKRESGKRKSGSRLEEQGPGTGTNSKAYLTVTQESQDTVPNFKYLEENTAGGRESNFIIIPENFVHYLNYL</sequence>